<evidence type="ECO:0000313" key="5">
    <source>
        <dbReference type="Proteomes" id="UP000070089"/>
    </source>
</evidence>
<dbReference type="InterPro" id="IPR000668">
    <property type="entry name" value="Peptidase_C1A_C"/>
</dbReference>
<dbReference type="OrthoDB" id="640249at2759"/>
<dbReference type="Gene3D" id="3.90.70.10">
    <property type="entry name" value="Cysteine proteinases"/>
    <property type="match status" value="1"/>
</dbReference>
<feature type="domain" description="Peptidase C1A papain C-terminal" evidence="3">
    <location>
        <begin position="91"/>
        <end position="311"/>
    </location>
</feature>
<dbReference type="GO" id="GO:0006508">
    <property type="term" value="P:proteolysis"/>
    <property type="evidence" value="ECO:0007669"/>
    <property type="project" value="InterPro"/>
</dbReference>
<dbReference type="SUPFAM" id="SSF54001">
    <property type="entry name" value="Cysteine proteinases"/>
    <property type="match status" value="1"/>
</dbReference>
<dbReference type="Proteomes" id="UP000070089">
    <property type="component" value="Unassembled WGS sequence"/>
</dbReference>
<dbReference type="GO" id="GO:0008234">
    <property type="term" value="F:cysteine-type peptidase activity"/>
    <property type="evidence" value="ECO:0007669"/>
    <property type="project" value="InterPro"/>
</dbReference>
<dbReference type="InterPro" id="IPR013128">
    <property type="entry name" value="Peptidase_C1A"/>
</dbReference>
<gene>
    <name evidence="4" type="ORF">QR46_1434</name>
</gene>
<dbReference type="InterPro" id="IPR025661">
    <property type="entry name" value="Pept_asp_AS"/>
</dbReference>
<dbReference type="VEuPathDB" id="GiardiaDB:QR46_1434"/>
<keyword evidence="2" id="KW-0812">Transmembrane</keyword>
<evidence type="ECO:0000256" key="2">
    <source>
        <dbReference type="SAM" id="Phobius"/>
    </source>
</evidence>
<protein>
    <submittedName>
        <fullName evidence="4">Cathepsin B-like cysteine proteinase</fullName>
    </submittedName>
</protein>
<evidence type="ECO:0000313" key="4">
    <source>
        <dbReference type="EMBL" id="KWX14549.1"/>
    </source>
</evidence>
<evidence type="ECO:0000259" key="3">
    <source>
        <dbReference type="SMART" id="SM00645"/>
    </source>
</evidence>
<dbReference type="AlphaFoldDB" id="A0A132NWV7"/>
<comment type="similarity">
    <text evidence="1">Belongs to the peptidase C1 family.</text>
</comment>
<organism evidence="4 5">
    <name type="scientific">Giardia duodenalis assemblage B</name>
    <dbReference type="NCBI Taxonomy" id="1394984"/>
    <lineage>
        <taxon>Eukaryota</taxon>
        <taxon>Metamonada</taxon>
        <taxon>Diplomonadida</taxon>
        <taxon>Hexamitidae</taxon>
        <taxon>Giardiinae</taxon>
        <taxon>Giardia</taxon>
    </lineage>
</organism>
<evidence type="ECO:0000256" key="1">
    <source>
        <dbReference type="ARBA" id="ARBA00008455"/>
    </source>
</evidence>
<dbReference type="Pfam" id="PF00112">
    <property type="entry name" value="Peptidase_C1"/>
    <property type="match status" value="1"/>
</dbReference>
<dbReference type="PROSITE" id="PS00640">
    <property type="entry name" value="THIOL_PROTEASE_ASN"/>
    <property type="match status" value="1"/>
</dbReference>
<reference evidence="4 5" key="1">
    <citation type="journal article" date="2015" name="Mol. Biochem. Parasitol.">
        <title>Identification of polymorphic genes for use in assemblage B genotyping assays through comparative genomics of multiple assemblage B Giardia duodenalis isolates.</title>
        <authorList>
            <person name="Wielinga C."/>
            <person name="Thompson R.C."/>
            <person name="Monis P."/>
            <person name="Ryan U."/>
        </authorList>
    </citation>
    <scope>NUCLEOTIDE SEQUENCE [LARGE SCALE GENOMIC DNA]</scope>
    <source>
        <strain evidence="4 5">BAH15c1</strain>
    </source>
</reference>
<dbReference type="PANTHER" id="PTHR12411">
    <property type="entry name" value="CYSTEINE PROTEASE FAMILY C1-RELATED"/>
    <property type="match status" value="1"/>
</dbReference>
<dbReference type="EMBL" id="JXTI01000029">
    <property type="protein sequence ID" value="KWX14549.1"/>
    <property type="molecule type" value="Genomic_DNA"/>
</dbReference>
<feature type="transmembrane region" description="Helical" evidence="2">
    <location>
        <begin position="15"/>
        <end position="46"/>
    </location>
</feature>
<keyword evidence="2" id="KW-0472">Membrane</keyword>
<keyword evidence="2" id="KW-1133">Transmembrane helix</keyword>
<proteinExistence type="inferred from homology"/>
<comment type="caution">
    <text evidence="4">The sequence shown here is derived from an EMBL/GenBank/DDBJ whole genome shotgun (WGS) entry which is preliminary data.</text>
</comment>
<dbReference type="SMART" id="SM00645">
    <property type="entry name" value="Pept_C1"/>
    <property type="match status" value="1"/>
</dbReference>
<accession>A0A132NWV7</accession>
<name>A0A132NWV7_GIAIN</name>
<dbReference type="InterPro" id="IPR038765">
    <property type="entry name" value="Papain-like_cys_pep_sf"/>
</dbReference>
<sequence length="320" mass="35227">MASTSGTMEHQDHCYHLFIVLTIMIRTSLLLIFAITWLGIGAGYYFASSMDRNPKLAQGLDPASSSLTHVSSDPHCERVHYIPPTGYTGTDTLVYDFREEHPPCSIPIRDQGLCSGSWAIAAVDMISMYQCANNLDKTIQLSPQYLLSCFSDTGCFGEDARSGFLFLADVGVPSEDCFPFNSSEHGVPPACPNTCVDNSFPSFTKITKAHASGGNATNIAELLMQKGPLYTEMFVYKDLLTYHSGVYNRTSTDYIGTQAVILVGFGVDTTRNVSYWITRNSWGTSWGEDGFFRIIKGVNECGIENRVVYIDIDHNSDMGG</sequence>